<protein>
    <recommendedName>
        <fullName evidence="3">Lipoprotein</fullName>
    </recommendedName>
</protein>
<evidence type="ECO:0008006" key="3">
    <source>
        <dbReference type="Google" id="ProtNLM"/>
    </source>
</evidence>
<dbReference type="PROSITE" id="PS51257">
    <property type="entry name" value="PROKAR_LIPOPROTEIN"/>
    <property type="match status" value="1"/>
</dbReference>
<proteinExistence type="predicted"/>
<keyword evidence="2" id="KW-1185">Reference proteome</keyword>
<dbReference type="Proteomes" id="UP001209885">
    <property type="component" value="Unassembled WGS sequence"/>
</dbReference>
<sequence>MTKLIAFINLALLLTACVISNDKIEKRVKHLLNKKHGVEVEIEKVERAKNLGENRYRYYAYLKDDELGGFSGIYNSKKDDITNVSMGFILFNSRYRHEIEKLVGQDKAIVNAYIDAIATDRNIDYQNISLKELSNKYDDTKLRLHIYLFSNSTKDQVNWKELTPVIDYLKDYPDLTFDLVFTFYPETLLNQENVRAYNFRFGTEYLGVEDNFEVNNMDRRLDHFEALDTDLNTLASKWNDKLPTSEKD</sequence>
<dbReference type="EMBL" id="JAPFQN010000003">
    <property type="protein sequence ID" value="MCX2743010.1"/>
    <property type="molecule type" value="Genomic_DNA"/>
</dbReference>
<name>A0ABT3RN40_9BACT</name>
<gene>
    <name evidence="1" type="ORF">OO013_03990</name>
</gene>
<dbReference type="RefSeq" id="WP_266055375.1">
    <property type="nucleotide sequence ID" value="NZ_JAPFQN010000003.1"/>
</dbReference>
<organism evidence="1 2">
    <name type="scientific">Mangrovivirga halotolerans</name>
    <dbReference type="NCBI Taxonomy" id="2993936"/>
    <lineage>
        <taxon>Bacteria</taxon>
        <taxon>Pseudomonadati</taxon>
        <taxon>Bacteroidota</taxon>
        <taxon>Cytophagia</taxon>
        <taxon>Cytophagales</taxon>
        <taxon>Mangrovivirgaceae</taxon>
        <taxon>Mangrovivirga</taxon>
    </lineage>
</organism>
<evidence type="ECO:0000313" key="2">
    <source>
        <dbReference type="Proteomes" id="UP001209885"/>
    </source>
</evidence>
<comment type="caution">
    <text evidence="1">The sequence shown here is derived from an EMBL/GenBank/DDBJ whole genome shotgun (WGS) entry which is preliminary data.</text>
</comment>
<accession>A0ABT3RN40</accession>
<evidence type="ECO:0000313" key="1">
    <source>
        <dbReference type="EMBL" id="MCX2743010.1"/>
    </source>
</evidence>
<reference evidence="1 2" key="1">
    <citation type="submission" date="2022-11" db="EMBL/GenBank/DDBJ databases">
        <title>The characterization of three novel Bacteroidetes species and genomic analysis of their roles in tidal elemental geochemical cycles.</title>
        <authorList>
            <person name="Ma K."/>
        </authorList>
    </citation>
    <scope>NUCLEOTIDE SEQUENCE [LARGE SCALE GENOMIC DNA]</scope>
    <source>
        <strain evidence="1 2">M17</strain>
    </source>
</reference>